<sequence length="89" mass="9295">MCRSVPLALSAHASVLRARVSGTARDGMKSRAITLGEIPSLTVPSISGPELSDPQTPDQMILSPEAAALSFMLPRQGRPAAGQPGQQMQ</sequence>
<dbReference type="AlphaFoldDB" id="A0AAV7W6E0"/>
<evidence type="ECO:0000313" key="1">
    <source>
        <dbReference type="EMBL" id="KAJ1208392.1"/>
    </source>
</evidence>
<protein>
    <submittedName>
        <fullName evidence="1">Uncharacterized protein</fullName>
    </submittedName>
</protein>
<organism evidence="1 2">
    <name type="scientific">Pleurodeles waltl</name>
    <name type="common">Iberian ribbed newt</name>
    <dbReference type="NCBI Taxonomy" id="8319"/>
    <lineage>
        <taxon>Eukaryota</taxon>
        <taxon>Metazoa</taxon>
        <taxon>Chordata</taxon>
        <taxon>Craniata</taxon>
        <taxon>Vertebrata</taxon>
        <taxon>Euteleostomi</taxon>
        <taxon>Amphibia</taxon>
        <taxon>Batrachia</taxon>
        <taxon>Caudata</taxon>
        <taxon>Salamandroidea</taxon>
        <taxon>Salamandridae</taxon>
        <taxon>Pleurodelinae</taxon>
        <taxon>Pleurodeles</taxon>
    </lineage>
</organism>
<gene>
    <name evidence="1" type="ORF">NDU88_003778</name>
</gene>
<dbReference type="EMBL" id="JANPWB010000002">
    <property type="protein sequence ID" value="KAJ1208392.1"/>
    <property type="molecule type" value="Genomic_DNA"/>
</dbReference>
<accession>A0AAV7W6E0</accession>
<comment type="caution">
    <text evidence="1">The sequence shown here is derived from an EMBL/GenBank/DDBJ whole genome shotgun (WGS) entry which is preliminary data.</text>
</comment>
<name>A0AAV7W6E0_PLEWA</name>
<dbReference type="Proteomes" id="UP001066276">
    <property type="component" value="Chromosome 1_2"/>
</dbReference>
<proteinExistence type="predicted"/>
<keyword evidence="2" id="KW-1185">Reference proteome</keyword>
<evidence type="ECO:0000313" key="2">
    <source>
        <dbReference type="Proteomes" id="UP001066276"/>
    </source>
</evidence>
<reference evidence="1" key="1">
    <citation type="journal article" date="2022" name="bioRxiv">
        <title>Sequencing and chromosome-scale assembly of the giantPleurodeles waltlgenome.</title>
        <authorList>
            <person name="Brown T."/>
            <person name="Elewa A."/>
            <person name="Iarovenko S."/>
            <person name="Subramanian E."/>
            <person name="Araus A.J."/>
            <person name="Petzold A."/>
            <person name="Susuki M."/>
            <person name="Suzuki K.-i.T."/>
            <person name="Hayashi T."/>
            <person name="Toyoda A."/>
            <person name="Oliveira C."/>
            <person name="Osipova E."/>
            <person name="Leigh N.D."/>
            <person name="Simon A."/>
            <person name="Yun M.H."/>
        </authorList>
    </citation>
    <scope>NUCLEOTIDE SEQUENCE</scope>
    <source>
        <strain evidence="1">20211129_DDA</strain>
        <tissue evidence="1">Liver</tissue>
    </source>
</reference>